<organism evidence="1 2">
    <name type="scientific">Lactuca sativa</name>
    <name type="common">Garden lettuce</name>
    <dbReference type="NCBI Taxonomy" id="4236"/>
    <lineage>
        <taxon>Eukaryota</taxon>
        <taxon>Viridiplantae</taxon>
        <taxon>Streptophyta</taxon>
        <taxon>Embryophyta</taxon>
        <taxon>Tracheophyta</taxon>
        <taxon>Spermatophyta</taxon>
        <taxon>Magnoliopsida</taxon>
        <taxon>eudicotyledons</taxon>
        <taxon>Gunneridae</taxon>
        <taxon>Pentapetalae</taxon>
        <taxon>asterids</taxon>
        <taxon>campanulids</taxon>
        <taxon>Asterales</taxon>
        <taxon>Asteraceae</taxon>
        <taxon>Cichorioideae</taxon>
        <taxon>Cichorieae</taxon>
        <taxon>Lactucinae</taxon>
        <taxon>Lactuca</taxon>
    </lineage>
</organism>
<sequence>MYDTKKGIDAIVAYDSDTLNDSCSKSPDGTTKLWQPVVGKEYMHVEEAAYESLEHAIAMNRKYAEEVWRQSLNKNMWFATGMGR</sequence>
<dbReference type="EMBL" id="NBSK02000007">
    <property type="protein sequence ID" value="KAJ0198268.1"/>
    <property type="molecule type" value="Genomic_DNA"/>
</dbReference>
<gene>
    <name evidence="1" type="ORF">LSAT_V11C700362110</name>
</gene>
<dbReference type="AlphaFoldDB" id="A0A9R1V2U0"/>
<evidence type="ECO:0000313" key="1">
    <source>
        <dbReference type="EMBL" id="KAJ0198268.1"/>
    </source>
</evidence>
<comment type="caution">
    <text evidence="1">The sequence shown here is derived from an EMBL/GenBank/DDBJ whole genome shotgun (WGS) entry which is preliminary data.</text>
</comment>
<dbReference type="Proteomes" id="UP000235145">
    <property type="component" value="Unassembled WGS sequence"/>
</dbReference>
<reference evidence="1 2" key="1">
    <citation type="journal article" date="2017" name="Nat. Commun.">
        <title>Genome assembly with in vitro proximity ligation data and whole-genome triplication in lettuce.</title>
        <authorList>
            <person name="Reyes-Chin-Wo S."/>
            <person name="Wang Z."/>
            <person name="Yang X."/>
            <person name="Kozik A."/>
            <person name="Arikit S."/>
            <person name="Song C."/>
            <person name="Xia L."/>
            <person name="Froenicke L."/>
            <person name="Lavelle D.O."/>
            <person name="Truco M.J."/>
            <person name="Xia R."/>
            <person name="Zhu S."/>
            <person name="Xu C."/>
            <person name="Xu H."/>
            <person name="Xu X."/>
            <person name="Cox K."/>
            <person name="Korf I."/>
            <person name="Meyers B.C."/>
            <person name="Michelmore R.W."/>
        </authorList>
    </citation>
    <scope>NUCLEOTIDE SEQUENCE [LARGE SCALE GENOMIC DNA]</scope>
    <source>
        <strain evidence="2">cv. Salinas</strain>
        <tissue evidence="1">Seedlings</tissue>
    </source>
</reference>
<proteinExistence type="predicted"/>
<name>A0A9R1V2U0_LACSA</name>
<evidence type="ECO:0000313" key="2">
    <source>
        <dbReference type="Proteomes" id="UP000235145"/>
    </source>
</evidence>
<keyword evidence="2" id="KW-1185">Reference proteome</keyword>
<protein>
    <submittedName>
        <fullName evidence="1">Uncharacterized protein</fullName>
    </submittedName>
</protein>
<accession>A0A9R1V2U0</accession>